<accession>A0A4R5ALB4</accession>
<dbReference type="Gene3D" id="3.40.50.2300">
    <property type="match status" value="2"/>
</dbReference>
<keyword evidence="1" id="KW-0805">Transcription regulation</keyword>
<dbReference type="Pfam" id="PF13377">
    <property type="entry name" value="Peripla_BP_3"/>
    <property type="match status" value="1"/>
</dbReference>
<dbReference type="GO" id="GO:0003700">
    <property type="term" value="F:DNA-binding transcription factor activity"/>
    <property type="evidence" value="ECO:0007669"/>
    <property type="project" value="TreeGrafter"/>
</dbReference>
<evidence type="ECO:0000313" key="5">
    <source>
        <dbReference type="EMBL" id="TDD72675.1"/>
    </source>
</evidence>
<evidence type="ECO:0000256" key="3">
    <source>
        <dbReference type="ARBA" id="ARBA00023163"/>
    </source>
</evidence>
<dbReference type="SUPFAM" id="SSF47413">
    <property type="entry name" value="lambda repressor-like DNA-binding domains"/>
    <property type="match status" value="1"/>
</dbReference>
<dbReference type="CDD" id="cd06267">
    <property type="entry name" value="PBP1_LacI_sugar_binding-like"/>
    <property type="match status" value="1"/>
</dbReference>
<evidence type="ECO:0000259" key="4">
    <source>
        <dbReference type="PROSITE" id="PS50932"/>
    </source>
</evidence>
<keyword evidence="3" id="KW-0804">Transcription</keyword>
<dbReference type="SMART" id="SM00354">
    <property type="entry name" value="HTH_LACI"/>
    <property type="match status" value="1"/>
</dbReference>
<organism evidence="5 6">
    <name type="scientific">Jiangella aurantiaca</name>
    <dbReference type="NCBI Taxonomy" id="2530373"/>
    <lineage>
        <taxon>Bacteria</taxon>
        <taxon>Bacillati</taxon>
        <taxon>Actinomycetota</taxon>
        <taxon>Actinomycetes</taxon>
        <taxon>Jiangellales</taxon>
        <taxon>Jiangellaceae</taxon>
        <taxon>Jiangella</taxon>
    </lineage>
</organism>
<reference evidence="5 6" key="1">
    <citation type="submission" date="2019-02" db="EMBL/GenBank/DDBJ databases">
        <title>Draft genome sequences of novel Actinobacteria.</title>
        <authorList>
            <person name="Sahin N."/>
            <person name="Ay H."/>
            <person name="Saygin H."/>
        </authorList>
    </citation>
    <scope>NUCLEOTIDE SEQUENCE [LARGE SCALE GENOMIC DNA]</scope>
    <source>
        <strain evidence="5 6">8K307</strain>
    </source>
</reference>
<dbReference type="RefSeq" id="WP_132101392.1">
    <property type="nucleotide sequence ID" value="NZ_SMLB01000002.1"/>
</dbReference>
<dbReference type="SUPFAM" id="SSF53822">
    <property type="entry name" value="Periplasmic binding protein-like I"/>
    <property type="match status" value="1"/>
</dbReference>
<dbReference type="AlphaFoldDB" id="A0A4R5ALB4"/>
<dbReference type="PANTHER" id="PTHR30146:SF155">
    <property type="entry name" value="ALANINE RACEMASE"/>
    <property type="match status" value="1"/>
</dbReference>
<sequence>MKRRTINDIAERAGVSKSAVSFALNGKPGVSPATRERILATAEALGWRPSSAARALSGARANVVGLVLARNPSLLAAEPYFVRLIAGMETELRTEQTGLLLKMVGEEPQRELEIYRRWWSQRQVDGVVLLDLRVNDHRADLVAELGLPAVLLGRLRGSNLPSVWVDTRPAMDAAVGHLADLGHRRVARVRGMRAFIHTRERDTAYRAAARTFGMESAVIVDADYTGEQGAKATRALLDSPDAPSAIIFDNDVMAVSAIGAAHDLGIRIPDELSIIAWDDSPLCELPRPALTAMRMDIDGLGAAAVRILREAIDGGPTTSIRFGTWELVERASTGRPDESRRRRS</sequence>
<evidence type="ECO:0000313" key="6">
    <source>
        <dbReference type="Proteomes" id="UP000295217"/>
    </source>
</evidence>
<comment type="caution">
    <text evidence="5">The sequence shown here is derived from an EMBL/GenBank/DDBJ whole genome shotgun (WGS) entry which is preliminary data.</text>
</comment>
<dbReference type="PROSITE" id="PS50932">
    <property type="entry name" value="HTH_LACI_2"/>
    <property type="match status" value="1"/>
</dbReference>
<dbReference type="CDD" id="cd01392">
    <property type="entry name" value="HTH_LacI"/>
    <property type="match status" value="1"/>
</dbReference>
<evidence type="ECO:0000256" key="2">
    <source>
        <dbReference type="ARBA" id="ARBA00023125"/>
    </source>
</evidence>
<dbReference type="InterPro" id="IPR010982">
    <property type="entry name" value="Lambda_DNA-bd_dom_sf"/>
</dbReference>
<dbReference type="PROSITE" id="PS00356">
    <property type="entry name" value="HTH_LACI_1"/>
    <property type="match status" value="1"/>
</dbReference>
<dbReference type="Pfam" id="PF00356">
    <property type="entry name" value="LacI"/>
    <property type="match status" value="1"/>
</dbReference>
<dbReference type="InterPro" id="IPR000843">
    <property type="entry name" value="HTH_LacI"/>
</dbReference>
<keyword evidence="6" id="KW-1185">Reference proteome</keyword>
<dbReference type="Proteomes" id="UP000295217">
    <property type="component" value="Unassembled WGS sequence"/>
</dbReference>
<gene>
    <name evidence="5" type="ORF">E1262_02125</name>
</gene>
<evidence type="ECO:0000256" key="1">
    <source>
        <dbReference type="ARBA" id="ARBA00023015"/>
    </source>
</evidence>
<dbReference type="InterPro" id="IPR028082">
    <property type="entry name" value="Peripla_BP_I"/>
</dbReference>
<dbReference type="OrthoDB" id="1938857at2"/>
<dbReference type="GO" id="GO:0000976">
    <property type="term" value="F:transcription cis-regulatory region binding"/>
    <property type="evidence" value="ECO:0007669"/>
    <property type="project" value="TreeGrafter"/>
</dbReference>
<dbReference type="Gene3D" id="1.10.260.40">
    <property type="entry name" value="lambda repressor-like DNA-binding domains"/>
    <property type="match status" value="1"/>
</dbReference>
<proteinExistence type="predicted"/>
<dbReference type="PANTHER" id="PTHR30146">
    <property type="entry name" value="LACI-RELATED TRANSCRIPTIONAL REPRESSOR"/>
    <property type="match status" value="1"/>
</dbReference>
<protein>
    <submittedName>
        <fullName evidence="5">LacI family transcriptional regulator</fullName>
    </submittedName>
</protein>
<dbReference type="InterPro" id="IPR046335">
    <property type="entry name" value="LacI/GalR-like_sensor"/>
</dbReference>
<keyword evidence="2" id="KW-0238">DNA-binding</keyword>
<feature type="domain" description="HTH lacI-type" evidence="4">
    <location>
        <begin position="4"/>
        <end position="58"/>
    </location>
</feature>
<dbReference type="EMBL" id="SMLB01000002">
    <property type="protein sequence ID" value="TDD72675.1"/>
    <property type="molecule type" value="Genomic_DNA"/>
</dbReference>
<name>A0A4R5ALB4_9ACTN</name>